<dbReference type="GO" id="GO:0008831">
    <property type="term" value="F:dTDP-4-dehydrorhamnose reductase activity"/>
    <property type="evidence" value="ECO:0007669"/>
    <property type="project" value="UniProtKB-EC"/>
</dbReference>
<dbReference type="PANTHER" id="PTHR10491:SF4">
    <property type="entry name" value="METHIONINE ADENOSYLTRANSFERASE 2 SUBUNIT BETA"/>
    <property type="match status" value="1"/>
</dbReference>
<dbReference type="InterPro" id="IPR036291">
    <property type="entry name" value="NAD(P)-bd_dom_sf"/>
</dbReference>
<dbReference type="UniPathway" id="UPA00124"/>
<accession>E1YEZ2</accession>
<dbReference type="InterPro" id="IPR005913">
    <property type="entry name" value="dTDP_dehydrorham_reduct"/>
</dbReference>
<comment type="pathway">
    <text evidence="1 6">Carbohydrate biosynthesis; dTDP-L-rhamnose biosynthesis.</text>
</comment>
<evidence type="ECO:0000256" key="3">
    <source>
        <dbReference type="ARBA" id="ARBA00012929"/>
    </source>
</evidence>
<dbReference type="PANTHER" id="PTHR10491">
    <property type="entry name" value="DTDP-4-DEHYDRORHAMNOSE REDUCTASE"/>
    <property type="match status" value="1"/>
</dbReference>
<dbReference type="EMBL" id="FR695872">
    <property type="protein sequence ID" value="CBX29136.1"/>
    <property type="molecule type" value="Genomic_DNA"/>
</dbReference>
<dbReference type="EC" id="1.1.1.133" evidence="3 6"/>
<feature type="domain" description="RmlD-like substrate binding" evidence="7">
    <location>
        <begin position="1"/>
        <end position="288"/>
    </location>
</feature>
<evidence type="ECO:0000256" key="2">
    <source>
        <dbReference type="ARBA" id="ARBA00010944"/>
    </source>
</evidence>
<dbReference type="NCBIfam" id="TIGR01214">
    <property type="entry name" value="rmlD"/>
    <property type="match status" value="1"/>
</dbReference>
<comment type="function">
    <text evidence="6">Catalyzes the reduction of dTDP-6-deoxy-L-lyxo-4-hexulose to yield dTDP-L-rhamnose.</text>
</comment>
<dbReference type="AlphaFoldDB" id="E1YEZ2"/>
<proteinExistence type="inferred from homology"/>
<reference evidence="8" key="1">
    <citation type="journal article" date="2011" name="Environ. Microbiol.">
        <title>Genomic insights into the metabolic potential of the polycyclic aromatic hydrocarbon degrading sulfate-reducing Deltaproteobacterium N47.</title>
        <authorList>
            <person name="Bergmann F."/>
            <person name="Selesi D."/>
            <person name="Weinmaier T."/>
            <person name="Tischler P."/>
            <person name="Rattei T."/>
            <person name="Meckenstock R.U."/>
        </authorList>
    </citation>
    <scope>NUCLEOTIDE SEQUENCE</scope>
</reference>
<evidence type="ECO:0000256" key="4">
    <source>
        <dbReference type="ARBA" id="ARBA00017099"/>
    </source>
</evidence>
<evidence type="ECO:0000256" key="5">
    <source>
        <dbReference type="ARBA" id="ARBA00048200"/>
    </source>
</evidence>
<evidence type="ECO:0000313" key="8">
    <source>
        <dbReference type="EMBL" id="CBX29136.1"/>
    </source>
</evidence>
<comment type="similarity">
    <text evidence="2 6">Belongs to the dTDP-4-dehydrorhamnose reductase family.</text>
</comment>
<evidence type="ECO:0000256" key="6">
    <source>
        <dbReference type="RuleBase" id="RU364082"/>
    </source>
</evidence>
<keyword evidence="6" id="KW-0560">Oxidoreductase</keyword>
<organism evidence="8">
    <name type="scientific">uncultured Desulfobacterium sp</name>
    <dbReference type="NCBI Taxonomy" id="201089"/>
    <lineage>
        <taxon>Bacteria</taxon>
        <taxon>Pseudomonadati</taxon>
        <taxon>Thermodesulfobacteriota</taxon>
        <taxon>Desulfobacteria</taxon>
        <taxon>Desulfobacterales</taxon>
        <taxon>Desulfobacteriaceae</taxon>
        <taxon>Desulfobacterium</taxon>
        <taxon>environmental samples</taxon>
    </lineage>
</organism>
<name>E1YEZ2_9BACT</name>
<evidence type="ECO:0000256" key="1">
    <source>
        <dbReference type="ARBA" id="ARBA00004781"/>
    </source>
</evidence>
<evidence type="ECO:0000259" key="7">
    <source>
        <dbReference type="Pfam" id="PF04321"/>
    </source>
</evidence>
<dbReference type="Gene3D" id="3.90.25.10">
    <property type="entry name" value="UDP-galactose 4-epimerase, domain 1"/>
    <property type="match status" value="1"/>
</dbReference>
<dbReference type="SUPFAM" id="SSF51735">
    <property type="entry name" value="NAD(P)-binding Rossmann-fold domains"/>
    <property type="match status" value="1"/>
</dbReference>
<dbReference type="CDD" id="cd05254">
    <property type="entry name" value="dTDP_HR_like_SDR_e"/>
    <property type="match status" value="1"/>
</dbReference>
<dbReference type="InterPro" id="IPR029903">
    <property type="entry name" value="RmlD-like-bd"/>
</dbReference>
<dbReference type="GO" id="GO:0019305">
    <property type="term" value="P:dTDP-rhamnose biosynthetic process"/>
    <property type="evidence" value="ECO:0007669"/>
    <property type="project" value="UniProtKB-UniPathway"/>
</dbReference>
<dbReference type="Pfam" id="PF04321">
    <property type="entry name" value="RmlD_sub_bind"/>
    <property type="match status" value="1"/>
</dbReference>
<sequence length="294" mass="32526">MKILITGSQGQLGWELLREAKSYGFETIGFDLPQIDITIKPDVEKVINNIRPDIVINAAGYTNVDRAEDEREVCFAANCTGPGNIAAVCNNLDIPMIHISTDYVFDGRKNTPYTEKDIISPINAYGKCKAEGDNAVSDVLQKHIIIRTSWLYGIHCNNFVKTILRLGKEKEVLEVVSDQYGSPTFVTDLADAVLTISSHIKNNSGDIWGIYNYCGAGVTTWHGFAEKIIEEAGKYLDIKTILVKPITSKEYPAKAGRPSYSALDCSLINRQFGIVSKPWQESLKMAIKLICSNA</sequence>
<comment type="catalytic activity">
    <reaction evidence="5">
        <text>dTDP-beta-L-rhamnose + NADP(+) = dTDP-4-dehydro-beta-L-rhamnose + NADPH + H(+)</text>
        <dbReference type="Rhea" id="RHEA:21796"/>
        <dbReference type="ChEBI" id="CHEBI:15378"/>
        <dbReference type="ChEBI" id="CHEBI:57510"/>
        <dbReference type="ChEBI" id="CHEBI:57783"/>
        <dbReference type="ChEBI" id="CHEBI:58349"/>
        <dbReference type="ChEBI" id="CHEBI:62830"/>
        <dbReference type="EC" id="1.1.1.133"/>
    </reaction>
</comment>
<keyword evidence="6" id="KW-0521">NADP</keyword>
<dbReference type="Gene3D" id="3.40.50.720">
    <property type="entry name" value="NAD(P)-binding Rossmann-like Domain"/>
    <property type="match status" value="1"/>
</dbReference>
<protein>
    <recommendedName>
        <fullName evidence="4 6">dTDP-4-dehydrorhamnose reductase</fullName>
        <ecNumber evidence="3 6">1.1.1.133</ecNumber>
    </recommendedName>
</protein>
<gene>
    <name evidence="8" type="ORF">N47_J01170</name>
</gene>